<keyword evidence="2" id="KW-1185">Reference proteome</keyword>
<accession>A0A0K1QAF2</accession>
<dbReference type="KEGG" id="llu:AKJ09_09372"/>
<dbReference type="EMBL" id="CP012333">
    <property type="protein sequence ID" value="AKV02709.1"/>
    <property type="molecule type" value="Genomic_DNA"/>
</dbReference>
<dbReference type="Proteomes" id="UP000064967">
    <property type="component" value="Chromosome"/>
</dbReference>
<evidence type="ECO:0000313" key="1">
    <source>
        <dbReference type="EMBL" id="AKV02709.1"/>
    </source>
</evidence>
<proteinExistence type="predicted"/>
<protein>
    <submittedName>
        <fullName evidence="1">Uncharacterized protein</fullName>
    </submittedName>
</protein>
<name>A0A0K1QAF2_9BACT</name>
<dbReference type="AlphaFoldDB" id="A0A0K1QAF2"/>
<reference evidence="1 2" key="1">
    <citation type="submission" date="2015-08" db="EMBL/GenBank/DDBJ databases">
        <authorList>
            <person name="Babu N.S."/>
            <person name="Beckwith C.J."/>
            <person name="Beseler K.G."/>
            <person name="Brison A."/>
            <person name="Carone J.V."/>
            <person name="Caskin T.P."/>
            <person name="Diamond M."/>
            <person name="Durham M.E."/>
            <person name="Foxe J.M."/>
            <person name="Go M."/>
            <person name="Henderson B.A."/>
            <person name="Jones I.B."/>
            <person name="McGettigan J.A."/>
            <person name="Micheletti S.J."/>
            <person name="Nasrallah M.E."/>
            <person name="Ortiz D."/>
            <person name="Piller C.R."/>
            <person name="Privatt S.R."/>
            <person name="Schneider S.L."/>
            <person name="Sharp S."/>
            <person name="Smith T.C."/>
            <person name="Stanton J.D."/>
            <person name="Ullery H.E."/>
            <person name="Wilson R.J."/>
            <person name="Serrano M.G."/>
            <person name="Buck G."/>
            <person name="Lee V."/>
            <person name="Wang Y."/>
            <person name="Carvalho R."/>
            <person name="Voegtly L."/>
            <person name="Shi R."/>
            <person name="Duckworth R."/>
            <person name="Johnson A."/>
            <person name="Loviza R."/>
            <person name="Walstead R."/>
            <person name="Shah Z."/>
            <person name="Kiflezghi M."/>
            <person name="Wade K."/>
            <person name="Ball S.L."/>
            <person name="Bradley K.W."/>
            <person name="Asai D.J."/>
            <person name="Bowman C.A."/>
            <person name="Russell D.A."/>
            <person name="Pope W.H."/>
            <person name="Jacobs-Sera D."/>
            <person name="Hendrix R.W."/>
            <person name="Hatfull G.F."/>
        </authorList>
    </citation>
    <scope>NUCLEOTIDE SEQUENCE [LARGE SCALE GENOMIC DNA]</scope>
    <source>
        <strain evidence="1 2">DSM 27648</strain>
    </source>
</reference>
<gene>
    <name evidence="1" type="ORF">AKJ09_09372</name>
</gene>
<organism evidence="1 2">
    <name type="scientific">Labilithrix luteola</name>
    <dbReference type="NCBI Taxonomy" id="1391654"/>
    <lineage>
        <taxon>Bacteria</taxon>
        <taxon>Pseudomonadati</taxon>
        <taxon>Myxococcota</taxon>
        <taxon>Polyangia</taxon>
        <taxon>Polyangiales</taxon>
        <taxon>Labilitrichaceae</taxon>
        <taxon>Labilithrix</taxon>
    </lineage>
</organism>
<evidence type="ECO:0000313" key="2">
    <source>
        <dbReference type="Proteomes" id="UP000064967"/>
    </source>
</evidence>
<sequence>MRRLPRGLDSYPEYRCKASVYQIYADGLDLSAFPFDEVPASVSALLKSPTLPNAWLQEAHVTAVVLAVLDHRGLDDAAAIRLMDESNERLLNGRLFRSFMSLASPSILLTLASRQWGLIHRGMKFAVERGTPTRLRIDSPEHLHDELIAHATACGIRHALKMSRAKEPRVELESYSPTTATYVATWR</sequence>